<dbReference type="InterPro" id="IPR033653">
    <property type="entry name" value="NTP-PPase_DR2231-like"/>
</dbReference>
<dbReference type="Proteomes" id="UP000280344">
    <property type="component" value="Chromosome"/>
</dbReference>
<accession>A0A3S9PVU2</accession>
<dbReference type="InterPro" id="IPR016181">
    <property type="entry name" value="Acyl_CoA_acyltransferase"/>
</dbReference>
<dbReference type="Gene3D" id="3.40.630.30">
    <property type="match status" value="1"/>
</dbReference>
<dbReference type="EMBL" id="CP034593">
    <property type="protein sequence ID" value="AZQ76412.1"/>
    <property type="molecule type" value="Genomic_DNA"/>
</dbReference>
<dbReference type="InterPro" id="IPR051908">
    <property type="entry name" value="Ribosomal_N-acetyltransferase"/>
</dbReference>
<dbReference type="PROSITE" id="PS51186">
    <property type="entry name" value="GNAT"/>
    <property type="match status" value="1"/>
</dbReference>
<dbReference type="InterPro" id="IPR000182">
    <property type="entry name" value="GNAT_dom"/>
</dbReference>
<evidence type="ECO:0000259" key="1">
    <source>
        <dbReference type="PROSITE" id="PS51186"/>
    </source>
</evidence>
<keyword evidence="3" id="KW-1185">Reference proteome</keyword>
<dbReference type="KEGG" id="flh:EJ997_02700"/>
<dbReference type="AlphaFoldDB" id="A0A3S9PVU2"/>
<name>A0A3S9PVU2_9ACTO</name>
<dbReference type="InterPro" id="IPR021130">
    <property type="entry name" value="PRib-ATP_PPHydrolase-like"/>
</dbReference>
<gene>
    <name evidence="2" type="ORF">EJ997_02700</name>
</gene>
<dbReference type="SUPFAM" id="SSF101386">
    <property type="entry name" value="all-alpha NTP pyrophosphatases"/>
    <property type="match status" value="1"/>
</dbReference>
<dbReference type="CDD" id="cd11530">
    <property type="entry name" value="NTP-PPase_DR2231_like"/>
    <property type="match status" value="1"/>
</dbReference>
<dbReference type="Gene3D" id="1.10.3420.10">
    <property type="entry name" value="putative ntp pyrophosphohydrolase like domain"/>
    <property type="match status" value="1"/>
</dbReference>
<proteinExistence type="predicted"/>
<evidence type="ECO:0000313" key="2">
    <source>
        <dbReference type="EMBL" id="AZQ76412.1"/>
    </source>
</evidence>
<dbReference type="Pfam" id="PF01503">
    <property type="entry name" value="PRA-PH"/>
    <property type="match status" value="1"/>
</dbReference>
<dbReference type="OrthoDB" id="9795188at2"/>
<dbReference type="RefSeq" id="WP_126703220.1">
    <property type="nucleotide sequence ID" value="NZ_CP034593.1"/>
</dbReference>
<feature type="domain" description="N-acetyltransferase" evidence="1">
    <location>
        <begin position="23"/>
        <end position="180"/>
    </location>
</feature>
<dbReference type="PANTHER" id="PTHR43441">
    <property type="entry name" value="RIBOSOMAL-PROTEIN-SERINE ACETYLTRANSFERASE"/>
    <property type="match status" value="1"/>
</dbReference>
<sequence length="345" mass="38161">MQPVTLTTDRLRLEIPTAELVAEVTRICNDPEIQKWTTVPHGYTEEHATEFLGNAQSLWENDKPIWAIFAGTELVGMIDLQMPVGQNLRTAVGYWAAPEYRGNGYLTEAVRAVCSFAFEQGCIAVGWACEVDGTDINWASAKVAWKVGFQFEGIRRAAMYDKGKIRDCLVGTLTAEDPMEPQGPWIGPSKGRRAVMNSRDPEALVREFHETYAMPIATDGPNVDRERTHMRMALIAEEFHELVTAVYGESSGQIVAGAYETAVEADDGTRDTVETADALADLVYVIYGMALESGIPLEDVLREVQAANLSKLGADGKPIYREDGKVLKGPDYFRPRIDRVLGLEK</sequence>
<dbReference type="CDD" id="cd04301">
    <property type="entry name" value="NAT_SF"/>
    <property type="match status" value="1"/>
</dbReference>
<keyword evidence="2" id="KW-0808">Transferase</keyword>
<dbReference type="InterPro" id="IPR023292">
    <property type="entry name" value="NTP_PyroPHydrolase-like_dom_sf"/>
</dbReference>
<dbReference type="Pfam" id="PF13302">
    <property type="entry name" value="Acetyltransf_3"/>
    <property type="match status" value="1"/>
</dbReference>
<dbReference type="SUPFAM" id="SSF55729">
    <property type="entry name" value="Acyl-CoA N-acyltransferases (Nat)"/>
    <property type="match status" value="1"/>
</dbReference>
<evidence type="ECO:0000313" key="3">
    <source>
        <dbReference type="Proteomes" id="UP000280344"/>
    </source>
</evidence>
<protein>
    <submittedName>
        <fullName evidence="2">GNAT family N-acetyltransferase</fullName>
    </submittedName>
</protein>
<reference evidence="2 3" key="1">
    <citation type="submission" date="2018-12" db="EMBL/GenBank/DDBJ databases">
        <title>Complete genome sequence of Flaviflexus sp. H23T48.</title>
        <authorList>
            <person name="Bae J.-W."/>
            <person name="Lee J.-Y."/>
        </authorList>
    </citation>
    <scope>NUCLEOTIDE SEQUENCE [LARGE SCALE GENOMIC DNA]</scope>
    <source>
        <strain evidence="2 3">H23T48</strain>
    </source>
</reference>
<dbReference type="GO" id="GO:1990189">
    <property type="term" value="F:protein N-terminal-serine acetyltransferase activity"/>
    <property type="evidence" value="ECO:0007669"/>
    <property type="project" value="TreeGrafter"/>
</dbReference>
<dbReference type="GO" id="GO:0008999">
    <property type="term" value="F:protein-N-terminal-alanine acetyltransferase activity"/>
    <property type="evidence" value="ECO:0007669"/>
    <property type="project" value="TreeGrafter"/>
</dbReference>
<dbReference type="GO" id="GO:0005737">
    <property type="term" value="C:cytoplasm"/>
    <property type="evidence" value="ECO:0007669"/>
    <property type="project" value="TreeGrafter"/>
</dbReference>
<dbReference type="PANTHER" id="PTHR43441:SF10">
    <property type="entry name" value="ACETYLTRANSFERASE"/>
    <property type="match status" value="1"/>
</dbReference>
<organism evidence="2 3">
    <name type="scientific">Flaviflexus ciconiae</name>
    <dbReference type="NCBI Taxonomy" id="2496867"/>
    <lineage>
        <taxon>Bacteria</taxon>
        <taxon>Bacillati</taxon>
        <taxon>Actinomycetota</taxon>
        <taxon>Actinomycetes</taxon>
        <taxon>Actinomycetales</taxon>
        <taxon>Actinomycetaceae</taxon>
        <taxon>Flaviflexus</taxon>
    </lineage>
</organism>